<dbReference type="GO" id="GO:0005829">
    <property type="term" value="C:cytosol"/>
    <property type="evidence" value="ECO:0007669"/>
    <property type="project" value="TreeGrafter"/>
</dbReference>
<dbReference type="GO" id="GO:0034497">
    <property type="term" value="P:protein localization to phagophore assembly site"/>
    <property type="evidence" value="ECO:0007669"/>
    <property type="project" value="TreeGrafter"/>
</dbReference>
<feature type="region of interest" description="Disordered" evidence="2">
    <location>
        <begin position="486"/>
        <end position="509"/>
    </location>
</feature>
<name>A0A6P5EN97_ANACO</name>
<dbReference type="AlphaFoldDB" id="A0A6P5EN97"/>
<keyword evidence="1" id="KW-0072">Autophagy</keyword>
<evidence type="ECO:0000256" key="1">
    <source>
        <dbReference type="ARBA" id="ARBA00023006"/>
    </source>
</evidence>
<dbReference type="GO" id="GO:0034727">
    <property type="term" value="P:piecemeal microautophagy of the nucleus"/>
    <property type="evidence" value="ECO:0007669"/>
    <property type="project" value="TreeGrafter"/>
</dbReference>
<sequence length="594" mass="64566">MALQTESNRTTEQIISQFLAKTLHAILAARIPHLHAAAARGGGAAAPRHRRRDRWFHLALGDPPPPIEHGGLLPHGVLEPLVVDIVLSPRDASASAAAAAAAEPVVERWTAQCESPPPAPADAASSSFVVRRTYKKSIILLRSLYSLLRLLPAYRFFRMMCASHQSYNYDLSYRVSSFAAPFSREEEKGFALHSFAPVETQFGNLLVSVQYRPTLADFNLEVSSLSPPMLIADYVGSPATDPMRAFPASPAERGGAPPRPSTSAPPLFQRPHSWTSAPIPHHPLGIGGASPIPVADQRLSLPESYDPRLPSQQAAASALRKGGFSFDEFKLSPPFSSSTTPSPPTFGGANMQFRLPSETAPVSIPQAASWKSQALRGPNLSDPTRNFLPPPSPRSTRADHSAQEYPSGSRSFRKSEGLKTADLFSNLYAVQKGLKESRDDSGRFSGVFSSGGSPRFGFSRSSSRLSIQDDDDADYSYPFAVDDVDISDSQTRSNDGKETSEYSQAYASSHRSQDAAVGVLVHMLRTAPPLRDQSYSSQSSKSELNGDSGVTSSFFMSRKTSDALEELQTYKEMKEILLSQSRGQLEDPLKQRTE</sequence>
<dbReference type="InterPro" id="IPR018731">
    <property type="entry name" value="Atg13_N"/>
</dbReference>
<keyword evidence="4" id="KW-1185">Reference proteome</keyword>
<dbReference type="Pfam" id="PF10033">
    <property type="entry name" value="ATG13"/>
    <property type="match status" value="1"/>
</dbReference>
<feature type="compositionally biased region" description="Low complexity" evidence="2">
    <location>
        <begin position="533"/>
        <end position="542"/>
    </location>
</feature>
<dbReference type="Gramene" id="Aco016266.1.mrna1">
    <property type="protein sequence ID" value="Aco016266.1.mrna1"/>
    <property type="gene ID" value="Aco016266.1.path1"/>
</dbReference>
<dbReference type="GO" id="GO:1990316">
    <property type="term" value="C:Atg1/ULK1 kinase complex"/>
    <property type="evidence" value="ECO:0007669"/>
    <property type="project" value="InterPro"/>
</dbReference>
<proteinExistence type="predicted"/>
<dbReference type="PANTHER" id="PTHR13430">
    <property type="match status" value="1"/>
</dbReference>
<feature type="region of interest" description="Disordered" evidence="2">
    <location>
        <begin position="332"/>
        <end position="414"/>
    </location>
</feature>
<dbReference type="GeneID" id="109707977"/>
<evidence type="ECO:0000256" key="2">
    <source>
        <dbReference type="SAM" id="MobiDB-lite"/>
    </source>
</evidence>
<dbReference type="Gene3D" id="3.30.900.10">
    <property type="entry name" value="HORMA domain"/>
    <property type="match status" value="1"/>
</dbReference>
<dbReference type="PANTHER" id="PTHR13430:SF4">
    <property type="entry name" value="AUTOPHAGY-RELATED PROTEIN 13"/>
    <property type="match status" value="1"/>
</dbReference>
<evidence type="ECO:0000259" key="3">
    <source>
        <dbReference type="Pfam" id="PF10033"/>
    </source>
</evidence>
<organism evidence="4 5">
    <name type="scientific">Ananas comosus</name>
    <name type="common">Pineapple</name>
    <name type="synonym">Ananas ananas</name>
    <dbReference type="NCBI Taxonomy" id="4615"/>
    <lineage>
        <taxon>Eukaryota</taxon>
        <taxon>Viridiplantae</taxon>
        <taxon>Streptophyta</taxon>
        <taxon>Embryophyta</taxon>
        <taxon>Tracheophyta</taxon>
        <taxon>Spermatophyta</taxon>
        <taxon>Magnoliopsida</taxon>
        <taxon>Liliopsida</taxon>
        <taxon>Poales</taxon>
        <taxon>Bromeliaceae</taxon>
        <taxon>Bromelioideae</taxon>
        <taxon>Ananas</taxon>
    </lineage>
</organism>
<dbReference type="RefSeq" id="XP_020085121.1">
    <property type="nucleotide sequence ID" value="XM_020229532.1"/>
</dbReference>
<dbReference type="InterPro" id="IPR040182">
    <property type="entry name" value="ATG13"/>
</dbReference>
<dbReference type="GO" id="GO:0000407">
    <property type="term" value="C:phagophore assembly site"/>
    <property type="evidence" value="ECO:0007669"/>
    <property type="project" value="TreeGrafter"/>
</dbReference>
<gene>
    <name evidence="5" type="primary">LOC109707977</name>
</gene>
<feature type="region of interest" description="Disordered" evidence="2">
    <location>
        <begin position="243"/>
        <end position="293"/>
    </location>
</feature>
<feature type="domain" description="Autophagy-related protein 13 N-terminal" evidence="3">
    <location>
        <begin position="15"/>
        <end position="214"/>
    </location>
</feature>
<evidence type="ECO:0000313" key="5">
    <source>
        <dbReference type="RefSeq" id="XP_020085121.1"/>
    </source>
</evidence>
<dbReference type="Proteomes" id="UP000515123">
    <property type="component" value="Linkage group 3"/>
</dbReference>
<reference evidence="5" key="2">
    <citation type="submission" date="2025-08" db="UniProtKB">
        <authorList>
            <consortium name="RefSeq"/>
        </authorList>
    </citation>
    <scope>IDENTIFICATION</scope>
    <source>
        <tissue evidence="5">Leaf</tissue>
    </source>
</reference>
<reference evidence="4" key="1">
    <citation type="journal article" date="2015" name="Nat. Genet.">
        <title>The pineapple genome and the evolution of CAM photosynthesis.</title>
        <authorList>
            <person name="Ming R."/>
            <person name="VanBuren R."/>
            <person name="Wai C.M."/>
            <person name="Tang H."/>
            <person name="Schatz M.C."/>
            <person name="Bowers J.E."/>
            <person name="Lyons E."/>
            <person name="Wang M.L."/>
            <person name="Chen J."/>
            <person name="Biggers E."/>
            <person name="Zhang J."/>
            <person name="Huang L."/>
            <person name="Zhang L."/>
            <person name="Miao W."/>
            <person name="Zhang J."/>
            <person name="Ye Z."/>
            <person name="Miao C."/>
            <person name="Lin Z."/>
            <person name="Wang H."/>
            <person name="Zhou H."/>
            <person name="Yim W.C."/>
            <person name="Priest H.D."/>
            <person name="Zheng C."/>
            <person name="Woodhouse M."/>
            <person name="Edger P.P."/>
            <person name="Guyot R."/>
            <person name="Guo H.B."/>
            <person name="Guo H."/>
            <person name="Zheng G."/>
            <person name="Singh R."/>
            <person name="Sharma A."/>
            <person name="Min X."/>
            <person name="Zheng Y."/>
            <person name="Lee H."/>
            <person name="Gurtowski J."/>
            <person name="Sedlazeck F.J."/>
            <person name="Harkess A."/>
            <person name="McKain M.R."/>
            <person name="Liao Z."/>
            <person name="Fang J."/>
            <person name="Liu J."/>
            <person name="Zhang X."/>
            <person name="Zhang Q."/>
            <person name="Hu W."/>
            <person name="Qin Y."/>
            <person name="Wang K."/>
            <person name="Chen L.Y."/>
            <person name="Shirley N."/>
            <person name="Lin Y.R."/>
            <person name="Liu L.Y."/>
            <person name="Hernandez A.G."/>
            <person name="Wright C.L."/>
            <person name="Bulone V."/>
            <person name="Tuskan G.A."/>
            <person name="Heath K."/>
            <person name="Zee F."/>
            <person name="Moore P.H."/>
            <person name="Sunkar R."/>
            <person name="Leebens-Mack J.H."/>
            <person name="Mockler T."/>
            <person name="Bennetzen J.L."/>
            <person name="Freeling M."/>
            <person name="Sankoff D."/>
            <person name="Paterson A.H."/>
            <person name="Zhu X."/>
            <person name="Yang X."/>
            <person name="Smith J.A."/>
            <person name="Cushman J.C."/>
            <person name="Paull R.E."/>
            <person name="Yu Q."/>
        </authorList>
    </citation>
    <scope>NUCLEOTIDE SEQUENCE [LARGE SCALE GENOMIC DNA]</scope>
    <source>
        <strain evidence="4">cv. F153</strain>
    </source>
</reference>
<dbReference type="OrthoDB" id="70161at2759"/>
<evidence type="ECO:0000313" key="4">
    <source>
        <dbReference type="Proteomes" id="UP000515123"/>
    </source>
</evidence>
<dbReference type="GO" id="GO:0000423">
    <property type="term" value="P:mitophagy"/>
    <property type="evidence" value="ECO:0007669"/>
    <property type="project" value="TreeGrafter"/>
</dbReference>
<protein>
    <submittedName>
        <fullName evidence="5">Autophagy-related protein 13a</fullName>
    </submittedName>
</protein>
<dbReference type="InterPro" id="IPR036570">
    <property type="entry name" value="HORMA_dom_sf"/>
</dbReference>
<accession>A0A6P5EN97</accession>
<feature type="compositionally biased region" description="Polar residues" evidence="2">
    <location>
        <begin position="543"/>
        <end position="552"/>
    </location>
</feature>
<feature type="region of interest" description="Disordered" evidence="2">
    <location>
        <begin position="529"/>
        <end position="552"/>
    </location>
</feature>